<dbReference type="Proteomes" id="UP000589036">
    <property type="component" value="Unassembled WGS sequence"/>
</dbReference>
<proteinExistence type="predicted"/>
<evidence type="ECO:0000259" key="1">
    <source>
        <dbReference type="Pfam" id="PF03551"/>
    </source>
</evidence>
<dbReference type="EMBL" id="JACCCC010000001">
    <property type="protein sequence ID" value="NYE48276.1"/>
    <property type="molecule type" value="Genomic_DNA"/>
</dbReference>
<dbReference type="AlphaFoldDB" id="A0A852TUZ3"/>
<reference evidence="2 3" key="1">
    <citation type="submission" date="2020-07" db="EMBL/GenBank/DDBJ databases">
        <title>Sequencing the genomes of 1000 actinobacteria strains.</title>
        <authorList>
            <person name="Klenk H.-P."/>
        </authorList>
    </citation>
    <scope>NUCLEOTIDE SEQUENCE [LARGE SCALE GENOMIC DNA]</scope>
    <source>
        <strain evidence="2 3">CXB654</strain>
    </source>
</reference>
<dbReference type="GO" id="GO:0003677">
    <property type="term" value="F:DNA binding"/>
    <property type="evidence" value="ECO:0007669"/>
    <property type="project" value="UniProtKB-KW"/>
</dbReference>
<dbReference type="InterPro" id="IPR036390">
    <property type="entry name" value="WH_DNA-bd_sf"/>
</dbReference>
<feature type="domain" description="Transcription regulator PadR N-terminal" evidence="1">
    <location>
        <begin position="11"/>
        <end position="84"/>
    </location>
</feature>
<gene>
    <name evidence="2" type="ORF">HDA32_003396</name>
</gene>
<accession>A0A852TUZ3</accession>
<dbReference type="InterPro" id="IPR052509">
    <property type="entry name" value="Metal_resp_DNA-bind_regulator"/>
</dbReference>
<protein>
    <submittedName>
        <fullName evidence="2">DNA-binding PadR family transcriptional regulator</fullName>
    </submittedName>
</protein>
<dbReference type="InterPro" id="IPR005149">
    <property type="entry name" value="Tscrpt_reg_PadR_N"/>
</dbReference>
<dbReference type="RefSeq" id="WP_179644093.1">
    <property type="nucleotide sequence ID" value="NZ_BAAAYY010000016.1"/>
</dbReference>
<dbReference type="Pfam" id="PF03551">
    <property type="entry name" value="PadR"/>
    <property type="match status" value="1"/>
</dbReference>
<dbReference type="InterPro" id="IPR036388">
    <property type="entry name" value="WH-like_DNA-bd_sf"/>
</dbReference>
<dbReference type="PANTHER" id="PTHR33169:SF13">
    <property type="entry name" value="PADR-FAMILY TRANSCRIPTIONAL REGULATOR"/>
    <property type="match status" value="1"/>
</dbReference>
<evidence type="ECO:0000313" key="3">
    <source>
        <dbReference type="Proteomes" id="UP000589036"/>
    </source>
</evidence>
<organism evidence="2 3">
    <name type="scientific">Spinactinospora alkalitolerans</name>
    <dbReference type="NCBI Taxonomy" id="687207"/>
    <lineage>
        <taxon>Bacteria</taxon>
        <taxon>Bacillati</taxon>
        <taxon>Actinomycetota</taxon>
        <taxon>Actinomycetes</taxon>
        <taxon>Streptosporangiales</taxon>
        <taxon>Nocardiopsidaceae</taxon>
        <taxon>Spinactinospora</taxon>
    </lineage>
</organism>
<keyword evidence="2" id="KW-0238">DNA-binding</keyword>
<dbReference type="Gene3D" id="1.10.10.10">
    <property type="entry name" value="Winged helix-like DNA-binding domain superfamily/Winged helix DNA-binding domain"/>
    <property type="match status" value="1"/>
</dbReference>
<dbReference type="SUPFAM" id="SSF46785">
    <property type="entry name" value="Winged helix' DNA-binding domain"/>
    <property type="match status" value="1"/>
</dbReference>
<name>A0A852TUZ3_9ACTN</name>
<sequence>MALREQSYLMLLALTEGPRHGYAIITAVRDLSDGRVRIGAGTLYGALDRLSGEGLVSVSREEIVNGRNRRYYRLTEDGQRVLAEETERLARLAALARRLLAPRPQPGMGAL</sequence>
<keyword evidence="3" id="KW-1185">Reference proteome</keyword>
<evidence type="ECO:0000313" key="2">
    <source>
        <dbReference type="EMBL" id="NYE48276.1"/>
    </source>
</evidence>
<dbReference type="PANTHER" id="PTHR33169">
    <property type="entry name" value="PADR-FAMILY TRANSCRIPTIONAL REGULATOR"/>
    <property type="match status" value="1"/>
</dbReference>
<comment type="caution">
    <text evidence="2">The sequence shown here is derived from an EMBL/GenBank/DDBJ whole genome shotgun (WGS) entry which is preliminary data.</text>
</comment>